<dbReference type="GO" id="GO:0035438">
    <property type="term" value="F:cyclic-di-GMP binding"/>
    <property type="evidence" value="ECO:0007669"/>
    <property type="project" value="InterPro"/>
</dbReference>
<dbReference type="Gene3D" id="2.40.10.220">
    <property type="entry name" value="predicted glycosyltransferase like domains"/>
    <property type="match status" value="1"/>
</dbReference>
<organism evidence="3 4">
    <name type="scientific">Rhizorhabdus dicambivorans</name>
    <dbReference type="NCBI Taxonomy" id="1850238"/>
    <lineage>
        <taxon>Bacteria</taxon>
        <taxon>Pseudomonadati</taxon>
        <taxon>Pseudomonadota</taxon>
        <taxon>Alphaproteobacteria</taxon>
        <taxon>Sphingomonadales</taxon>
        <taxon>Sphingomonadaceae</taxon>
        <taxon>Rhizorhabdus</taxon>
    </lineage>
</organism>
<proteinExistence type="predicted"/>
<name>A0A2A4FUR6_9SPHN</name>
<dbReference type="SUPFAM" id="SSF141371">
    <property type="entry name" value="PilZ domain-like"/>
    <property type="match status" value="1"/>
</dbReference>
<reference evidence="3 4" key="1">
    <citation type="submission" date="2017-09" db="EMBL/GenBank/DDBJ databases">
        <title>The Catabolism of 3,6-Dichlorosalicylic acid is Initiated by the Cytochrome P450 Monooxygenase DsmABC in Rhizorhabdus dicambivorans Ndbn-20.</title>
        <authorList>
            <person name="Na L."/>
        </authorList>
    </citation>
    <scope>NUCLEOTIDE SEQUENCE [LARGE SCALE GENOMIC DNA]</scope>
    <source>
        <strain evidence="3 4">Ndbn-20m</strain>
    </source>
</reference>
<evidence type="ECO:0000313" key="4">
    <source>
        <dbReference type="Proteomes" id="UP000218934"/>
    </source>
</evidence>
<dbReference type="EMBL" id="NWUF01000015">
    <property type="protein sequence ID" value="PCE41422.1"/>
    <property type="molecule type" value="Genomic_DNA"/>
</dbReference>
<evidence type="ECO:0000313" key="3">
    <source>
        <dbReference type="EMBL" id="PCE41422.1"/>
    </source>
</evidence>
<gene>
    <name evidence="3" type="ORF">COO09_15245</name>
</gene>
<feature type="region of interest" description="Disordered" evidence="1">
    <location>
        <begin position="1"/>
        <end position="21"/>
    </location>
</feature>
<sequence length="112" mass="12180">MFSSEVQLRDDKGRRSAPRRAAAFDTQFRAQVGASRSPCRIIDISCGGARLMLYQQLAPETSIRLSLPGKGLVDAHIVWADGREAGCRFDSPLDDATVTKLQADSTERGGRA</sequence>
<feature type="domain" description="PilZ" evidence="2">
    <location>
        <begin position="14"/>
        <end position="102"/>
    </location>
</feature>
<protein>
    <submittedName>
        <fullName evidence="3">PilZ domain-containing protein</fullName>
    </submittedName>
</protein>
<evidence type="ECO:0000256" key="1">
    <source>
        <dbReference type="SAM" id="MobiDB-lite"/>
    </source>
</evidence>
<dbReference type="OrthoDB" id="9795572at2"/>
<keyword evidence="4" id="KW-1185">Reference proteome</keyword>
<dbReference type="Pfam" id="PF07238">
    <property type="entry name" value="PilZ"/>
    <property type="match status" value="1"/>
</dbReference>
<evidence type="ECO:0000259" key="2">
    <source>
        <dbReference type="Pfam" id="PF07238"/>
    </source>
</evidence>
<accession>A0A2A4FUR6</accession>
<dbReference type="KEGG" id="rdi:CMV14_03135"/>
<dbReference type="Proteomes" id="UP000218934">
    <property type="component" value="Unassembled WGS sequence"/>
</dbReference>
<dbReference type="InterPro" id="IPR009875">
    <property type="entry name" value="PilZ_domain"/>
</dbReference>
<dbReference type="AlphaFoldDB" id="A0A2A4FUR6"/>
<dbReference type="RefSeq" id="WP_083216065.1">
    <property type="nucleotide sequence ID" value="NZ_CP023449.1"/>
</dbReference>
<comment type="caution">
    <text evidence="3">The sequence shown here is derived from an EMBL/GenBank/DDBJ whole genome shotgun (WGS) entry which is preliminary data.</text>
</comment>